<dbReference type="GO" id="GO:0005829">
    <property type="term" value="C:cytosol"/>
    <property type="evidence" value="ECO:0007669"/>
    <property type="project" value="TreeGrafter"/>
</dbReference>
<keyword evidence="3" id="KW-0540">Nuclease</keyword>
<dbReference type="InterPro" id="IPR027417">
    <property type="entry name" value="P-loop_NTPase"/>
</dbReference>
<dbReference type="InterPro" id="IPR001650">
    <property type="entry name" value="Helicase_C-like"/>
</dbReference>
<dbReference type="EMBL" id="JPER01000004">
    <property type="protein sequence ID" value="KFZ30646.1"/>
    <property type="molecule type" value="Genomic_DNA"/>
</dbReference>
<dbReference type="GO" id="GO:0003677">
    <property type="term" value="F:DNA binding"/>
    <property type="evidence" value="ECO:0007669"/>
    <property type="project" value="InterPro"/>
</dbReference>
<dbReference type="SMART" id="SM00487">
    <property type="entry name" value="DEXDc"/>
    <property type="match status" value="1"/>
</dbReference>
<dbReference type="SUPFAM" id="SSF51306">
    <property type="entry name" value="LexA/Signal peptidase"/>
    <property type="match status" value="1"/>
</dbReference>
<dbReference type="InterPro" id="IPR021835">
    <property type="entry name" value="DUF3427"/>
</dbReference>
<sequence>MNQQYLLTGGNGRQLLPALRRALAHATEIEIAVSFIRSTGLNLIFGDLEAKLLSETRNVRLTILTSDYMCITDPKALKKLMLLAERGADIRVFEAGARESFHLKAYIFFASEDGQMKTADAFVGSSNISAKALTDGLEWNYHLDFPNEADSLASQRLDELRQKFLSLLSEPQVKELSFDWIERYQHRYEKARQAPLTLIPVIDQEEPEPEIPTPKPHQKDALQALAKTRAEGWKKGLVVLATGMGKTYLAAFDAHQINANRVLFVAHREEILLQAEESFLNIMPHKRVGRFTGQQKDRKAALLFASVQTLGRAAHLKTFAPDYFDYIVVDEFHHAAAGSYLRLLEYFQPKFMLGLTATPDRTDGSDILRLCDHNLVYRRDLFAGIKDKQLCTFSYFGIFDSEVDYEHIPWRNGRFDPTKLSTQLATRSRARHILREWQEKSQERTLAFCASRLHADYMAEFFMNSGIRAASVHTESNLTRSEALELLSSKKLQILFSVDLFNEGVDLPELDTVMMLRPTESKILFLQQFGRGLRISGEKDNLVVLDFVGNHHSFLNRPEMLFGSSFTGKPTRKQLVEAAKRPAALLPDGCYVNYDLSFIAFLEELASDRLDEQYAALNGSLNRRPTLKEFWLSGANLTRLRANYGSWWEFIDQQGDAGHEEVQALERHAQWFRDLTITRTSKSYKLVLLQTLLEHRAINQSVAIQDLAEWGKQWYLAHPTWIEDLPQSLRPLESINARTWLSHWRNMPIKYWSTAEQASKIEWFSQEGMQFGFLQSLDAEELPTFNAMTEEILAWRLSQYAQNSLPVERPEASATDPILPEERSDQLPFFPNIKIACGHFKTGNAEVQEYVAAPAGLGRLLTEKNFIAQASGNSMNGGKNPIYDGDYLLFEQVTPTSAGSISNQIIAIERQDEAGDNQYLLRKVLKNPDGSYTLKANNPEYEDLPADESMMTFARFKEKVDPMSLFVGRNFKREEIPPLFGVEFNPGNWQSGHVVLADQKAQVLLVTLNKQGRAAAHQYHDHFIDNAHFHWQSQNSTSPENKRGKDIIYHEKLGSRVFLFVREHKLQNGVAAPFHYYGEVRYLKHEGSKPMNVVWELQSDSTHQ</sequence>
<dbReference type="InterPro" id="IPR014001">
    <property type="entry name" value="Helicase_ATP-bd"/>
</dbReference>
<dbReference type="STRING" id="435908.IDSA_08930"/>
<dbReference type="PROSITE" id="PS51192">
    <property type="entry name" value="HELICASE_ATP_BIND_1"/>
    <property type="match status" value="1"/>
</dbReference>
<dbReference type="Pfam" id="PF04851">
    <property type="entry name" value="ResIII"/>
    <property type="match status" value="1"/>
</dbReference>
<feature type="domain" description="Helicase ATP-binding" evidence="1">
    <location>
        <begin position="227"/>
        <end position="377"/>
    </location>
</feature>
<dbReference type="GO" id="GO:0005524">
    <property type="term" value="F:ATP binding"/>
    <property type="evidence" value="ECO:0007669"/>
    <property type="project" value="InterPro"/>
</dbReference>
<dbReference type="InterPro" id="IPR050742">
    <property type="entry name" value="Helicase_Restrict-Modif_Enz"/>
</dbReference>
<dbReference type="GO" id="GO:0016787">
    <property type="term" value="F:hydrolase activity"/>
    <property type="evidence" value="ECO:0007669"/>
    <property type="project" value="InterPro"/>
</dbReference>
<dbReference type="PROSITE" id="PS51194">
    <property type="entry name" value="HELICASE_CTER"/>
    <property type="match status" value="1"/>
</dbReference>
<dbReference type="RefSeq" id="WP_034775955.1">
    <property type="nucleotide sequence ID" value="NZ_JPER01000004.1"/>
</dbReference>
<dbReference type="SUPFAM" id="SSF56024">
    <property type="entry name" value="Phospholipase D/nuclease"/>
    <property type="match status" value="1"/>
</dbReference>
<dbReference type="Gene3D" id="2.10.109.10">
    <property type="entry name" value="Umud Fragment, subunit A"/>
    <property type="match status" value="1"/>
</dbReference>
<proteinExistence type="predicted"/>
<dbReference type="SMART" id="SM00490">
    <property type="entry name" value="HELICc"/>
    <property type="match status" value="1"/>
</dbReference>
<dbReference type="GO" id="GO:0004519">
    <property type="term" value="F:endonuclease activity"/>
    <property type="evidence" value="ECO:0007669"/>
    <property type="project" value="UniProtKB-KW"/>
</dbReference>
<dbReference type="eggNOG" id="COG1974">
    <property type="taxonomic scope" value="Bacteria"/>
</dbReference>
<dbReference type="Proteomes" id="UP000054363">
    <property type="component" value="Unassembled WGS sequence"/>
</dbReference>
<evidence type="ECO:0000313" key="4">
    <source>
        <dbReference type="Proteomes" id="UP000054363"/>
    </source>
</evidence>
<dbReference type="Pfam" id="PF00271">
    <property type="entry name" value="Helicase_C"/>
    <property type="match status" value="1"/>
</dbReference>
<dbReference type="InterPro" id="IPR006935">
    <property type="entry name" value="Helicase/UvrB_N"/>
</dbReference>
<dbReference type="CDD" id="cd06529">
    <property type="entry name" value="S24_LexA-like"/>
    <property type="match status" value="1"/>
</dbReference>
<dbReference type="PANTHER" id="PTHR47396">
    <property type="entry name" value="TYPE I RESTRICTION ENZYME ECOKI R PROTEIN"/>
    <property type="match status" value="1"/>
</dbReference>
<evidence type="ECO:0000259" key="1">
    <source>
        <dbReference type="PROSITE" id="PS51192"/>
    </source>
</evidence>
<dbReference type="eggNOG" id="COG1061">
    <property type="taxonomic scope" value="Bacteria"/>
</dbReference>
<dbReference type="InterPro" id="IPR036286">
    <property type="entry name" value="LexA/Signal_pep-like_sf"/>
</dbReference>
<dbReference type="Pfam" id="PF11907">
    <property type="entry name" value="DUF3427"/>
    <property type="match status" value="1"/>
</dbReference>
<evidence type="ECO:0000259" key="2">
    <source>
        <dbReference type="PROSITE" id="PS51194"/>
    </source>
</evidence>
<dbReference type="InterPro" id="IPR039418">
    <property type="entry name" value="LexA-like"/>
</dbReference>
<protein>
    <submittedName>
        <fullName evidence="3">Restriction endonuclease subunit R</fullName>
    </submittedName>
</protein>
<dbReference type="eggNOG" id="COG3886">
    <property type="taxonomic scope" value="Bacteria"/>
</dbReference>
<dbReference type="PANTHER" id="PTHR47396:SF1">
    <property type="entry name" value="ATP-DEPENDENT HELICASE IRC3-RELATED"/>
    <property type="match status" value="1"/>
</dbReference>
<dbReference type="InterPro" id="IPR015927">
    <property type="entry name" value="Peptidase_S24_S26A/B/C"/>
</dbReference>
<dbReference type="OrthoDB" id="9804086at2"/>
<dbReference type="Pfam" id="PF00717">
    <property type="entry name" value="Peptidase_S24"/>
    <property type="match status" value="1"/>
</dbReference>
<gene>
    <name evidence="3" type="ORF">IDSA_08930</name>
</gene>
<comment type="caution">
    <text evidence="3">The sequence shown here is derived from an EMBL/GenBank/DDBJ whole genome shotgun (WGS) entry which is preliminary data.</text>
</comment>
<keyword evidence="3" id="KW-0378">Hydrolase</keyword>
<organism evidence="3 4">
    <name type="scientific">Pseudidiomarina salinarum</name>
    <dbReference type="NCBI Taxonomy" id="435908"/>
    <lineage>
        <taxon>Bacteria</taxon>
        <taxon>Pseudomonadati</taxon>
        <taxon>Pseudomonadota</taxon>
        <taxon>Gammaproteobacteria</taxon>
        <taxon>Alteromonadales</taxon>
        <taxon>Idiomarinaceae</taxon>
        <taxon>Pseudidiomarina</taxon>
    </lineage>
</organism>
<dbReference type="AlphaFoldDB" id="A0A094JDK5"/>
<name>A0A094JDK5_9GAMM</name>
<reference evidence="3 4" key="1">
    <citation type="submission" date="2014-06" db="EMBL/GenBank/DDBJ databases">
        <title>The draft genome sequence of Idiomarina salinarum ISL-52.</title>
        <authorList>
            <person name="Du J."/>
            <person name="Shao Z."/>
        </authorList>
    </citation>
    <scope>NUCLEOTIDE SEQUENCE [LARGE SCALE GENOMIC DNA]</scope>
    <source>
        <strain evidence="3 4">ISL-52</strain>
    </source>
</reference>
<dbReference type="CDD" id="cd18799">
    <property type="entry name" value="SF2_C_EcoAI-like"/>
    <property type="match status" value="1"/>
</dbReference>
<dbReference type="CDD" id="cd18032">
    <property type="entry name" value="DEXHc_RE_I_III_res"/>
    <property type="match status" value="1"/>
</dbReference>
<dbReference type="Gene3D" id="3.40.50.300">
    <property type="entry name" value="P-loop containing nucleotide triphosphate hydrolases"/>
    <property type="match status" value="2"/>
</dbReference>
<dbReference type="SUPFAM" id="SSF52540">
    <property type="entry name" value="P-loop containing nucleoside triphosphate hydrolases"/>
    <property type="match status" value="1"/>
</dbReference>
<feature type="domain" description="Helicase C-terminal" evidence="2">
    <location>
        <begin position="429"/>
        <end position="577"/>
    </location>
</feature>
<evidence type="ECO:0000313" key="3">
    <source>
        <dbReference type="EMBL" id="KFZ30646.1"/>
    </source>
</evidence>
<keyword evidence="3" id="KW-0255">Endonuclease</keyword>
<accession>A0A094JDK5</accession>
<dbReference type="Gene3D" id="3.30.870.10">
    <property type="entry name" value="Endonuclease Chain A"/>
    <property type="match status" value="1"/>
</dbReference>
<keyword evidence="4" id="KW-1185">Reference proteome</keyword>